<reference evidence="2 3" key="1">
    <citation type="journal article" date="2016" name="Nat. Commun.">
        <title>Thousands of microbial genomes shed light on interconnected biogeochemical processes in an aquifer system.</title>
        <authorList>
            <person name="Anantharaman K."/>
            <person name="Brown C.T."/>
            <person name="Hug L.A."/>
            <person name="Sharon I."/>
            <person name="Castelle C.J."/>
            <person name="Probst A.J."/>
            <person name="Thomas B.C."/>
            <person name="Singh A."/>
            <person name="Wilkins M.J."/>
            <person name="Karaoz U."/>
            <person name="Brodie E.L."/>
            <person name="Williams K.H."/>
            <person name="Hubbard S.S."/>
            <person name="Banfield J.F."/>
        </authorList>
    </citation>
    <scope>NUCLEOTIDE SEQUENCE [LARGE SCALE GENOMIC DNA]</scope>
</reference>
<organism evidence="2 3">
    <name type="scientific">Candidatus Wildermuthbacteria bacterium RIFCSPLOWO2_01_FULL_47_18</name>
    <dbReference type="NCBI Taxonomy" id="1802460"/>
    <lineage>
        <taxon>Bacteria</taxon>
        <taxon>Candidatus Wildermuthiibacteriota</taxon>
    </lineage>
</organism>
<evidence type="ECO:0000313" key="2">
    <source>
        <dbReference type="EMBL" id="OHA73376.1"/>
    </source>
</evidence>
<proteinExistence type="predicted"/>
<dbReference type="Proteomes" id="UP000177287">
    <property type="component" value="Unassembled WGS sequence"/>
</dbReference>
<dbReference type="EMBL" id="MHUF01000001">
    <property type="protein sequence ID" value="OHA73376.1"/>
    <property type="molecule type" value="Genomic_DNA"/>
</dbReference>
<sequence length="61" mass="6721">MPRLSVGTWLILGGLLLALVGVVVFMISVALLTFWRLLVVFALVILGGIVMTWGRNRRTNP</sequence>
<evidence type="ECO:0000256" key="1">
    <source>
        <dbReference type="SAM" id="Phobius"/>
    </source>
</evidence>
<comment type="caution">
    <text evidence="2">The sequence shown here is derived from an EMBL/GenBank/DDBJ whole genome shotgun (WGS) entry which is preliminary data.</text>
</comment>
<gene>
    <name evidence="2" type="ORF">A3A27_00025</name>
</gene>
<protein>
    <submittedName>
        <fullName evidence="2">Uncharacterized protein</fullName>
    </submittedName>
</protein>
<feature type="transmembrane region" description="Helical" evidence="1">
    <location>
        <begin position="7"/>
        <end position="28"/>
    </location>
</feature>
<keyword evidence="1" id="KW-0812">Transmembrane</keyword>
<evidence type="ECO:0000313" key="3">
    <source>
        <dbReference type="Proteomes" id="UP000177287"/>
    </source>
</evidence>
<accession>A0A1G2RKL9</accession>
<feature type="transmembrane region" description="Helical" evidence="1">
    <location>
        <begin position="34"/>
        <end position="54"/>
    </location>
</feature>
<keyword evidence="1" id="KW-0472">Membrane</keyword>
<dbReference type="AlphaFoldDB" id="A0A1G2RKL9"/>
<keyword evidence="1" id="KW-1133">Transmembrane helix</keyword>
<name>A0A1G2RKL9_9BACT</name>